<feature type="transmembrane region" description="Helical" evidence="6">
    <location>
        <begin position="262"/>
        <end position="281"/>
    </location>
</feature>
<evidence type="ECO:0000256" key="5">
    <source>
        <dbReference type="ARBA" id="ARBA00023136"/>
    </source>
</evidence>
<evidence type="ECO:0000256" key="6">
    <source>
        <dbReference type="SAM" id="Phobius"/>
    </source>
</evidence>
<dbReference type="InterPro" id="IPR043428">
    <property type="entry name" value="LivM-like"/>
</dbReference>
<accession>A0A926IRX7</accession>
<dbReference type="Pfam" id="PF02653">
    <property type="entry name" value="BPD_transp_2"/>
    <property type="match status" value="1"/>
</dbReference>
<feature type="transmembrane region" description="Helical" evidence="6">
    <location>
        <begin position="223"/>
        <end position="250"/>
    </location>
</feature>
<dbReference type="PANTHER" id="PTHR30482">
    <property type="entry name" value="HIGH-AFFINITY BRANCHED-CHAIN AMINO ACID TRANSPORT SYSTEM PERMEASE"/>
    <property type="match status" value="1"/>
</dbReference>
<organism evidence="7 8">
    <name type="scientific">Qingrenia yutianensis</name>
    <dbReference type="NCBI Taxonomy" id="2763676"/>
    <lineage>
        <taxon>Bacteria</taxon>
        <taxon>Bacillati</taxon>
        <taxon>Bacillota</taxon>
        <taxon>Clostridia</taxon>
        <taxon>Eubacteriales</taxon>
        <taxon>Oscillospiraceae</taxon>
        <taxon>Qingrenia</taxon>
    </lineage>
</organism>
<dbReference type="EMBL" id="JACRTE010000001">
    <property type="protein sequence ID" value="MBC8595411.1"/>
    <property type="molecule type" value="Genomic_DNA"/>
</dbReference>
<feature type="transmembrane region" description="Helical" evidence="6">
    <location>
        <begin position="136"/>
        <end position="156"/>
    </location>
</feature>
<evidence type="ECO:0000313" key="7">
    <source>
        <dbReference type="EMBL" id="MBC8595411.1"/>
    </source>
</evidence>
<gene>
    <name evidence="7" type="ORF">H8706_00815</name>
</gene>
<feature type="transmembrane region" description="Helical" evidence="6">
    <location>
        <begin position="177"/>
        <end position="203"/>
    </location>
</feature>
<dbReference type="Proteomes" id="UP000647416">
    <property type="component" value="Unassembled WGS sequence"/>
</dbReference>
<sequence>MLYSGSLNRSTANLITQIAYSIILAVSLNLVVGFLGELSLGHAGFMCVGAYIGCYAANQLHHVISSPLAVLIISMFIGGLIAAVFGFIIGLPALRLKGDYLAIVTLAFGEIVRTIFKNLDMFGGALGLSTKKYGTSLFIPALIVVLIMLILVQNLIRSKHGRAITAIRDNEIAARAMGINVAFYKLFVFIISAFFAGIAGVIYGHYATPVLYSFFSYNYSIEILVMVVLGGMGSINGSILAAALITFINFQLTTKLSGDMAALKFLIYAIVLITIVIFNNAPALQPIKERFSLKGKFAGLGEKIKGIFVKTKDIDKERAKIKDDAAEWTRIPTKIDVDAILSVDVKPDKLGSKPDEKEDK</sequence>
<keyword evidence="3 6" id="KW-0812">Transmembrane</keyword>
<dbReference type="GO" id="GO:0015658">
    <property type="term" value="F:branched-chain amino acid transmembrane transporter activity"/>
    <property type="evidence" value="ECO:0007669"/>
    <property type="project" value="InterPro"/>
</dbReference>
<comment type="caution">
    <text evidence="7">The sequence shown here is derived from an EMBL/GenBank/DDBJ whole genome shotgun (WGS) entry which is preliminary data.</text>
</comment>
<comment type="subcellular location">
    <subcellularLocation>
        <location evidence="1">Cell membrane</location>
        <topology evidence="1">Multi-pass membrane protein</topology>
    </subcellularLocation>
</comment>
<keyword evidence="2" id="KW-1003">Cell membrane</keyword>
<evidence type="ECO:0000313" key="8">
    <source>
        <dbReference type="Proteomes" id="UP000647416"/>
    </source>
</evidence>
<keyword evidence="5 6" id="KW-0472">Membrane</keyword>
<dbReference type="CDD" id="cd06581">
    <property type="entry name" value="TM_PBP1_LivM_like"/>
    <property type="match status" value="1"/>
</dbReference>
<keyword evidence="4 6" id="KW-1133">Transmembrane helix</keyword>
<feature type="transmembrane region" description="Helical" evidence="6">
    <location>
        <begin position="68"/>
        <end position="91"/>
    </location>
</feature>
<evidence type="ECO:0000256" key="2">
    <source>
        <dbReference type="ARBA" id="ARBA00022475"/>
    </source>
</evidence>
<name>A0A926IRX7_9FIRM</name>
<evidence type="ECO:0000256" key="1">
    <source>
        <dbReference type="ARBA" id="ARBA00004651"/>
    </source>
</evidence>
<reference evidence="7" key="1">
    <citation type="submission" date="2020-08" db="EMBL/GenBank/DDBJ databases">
        <title>Genome public.</title>
        <authorList>
            <person name="Liu C."/>
            <person name="Sun Q."/>
        </authorList>
    </citation>
    <scope>NUCLEOTIDE SEQUENCE</scope>
    <source>
        <strain evidence="7">NSJ-50</strain>
    </source>
</reference>
<dbReference type="GO" id="GO:0005886">
    <property type="term" value="C:plasma membrane"/>
    <property type="evidence" value="ECO:0007669"/>
    <property type="project" value="UniProtKB-SubCell"/>
</dbReference>
<protein>
    <submittedName>
        <fullName evidence="7">Branched-chain amino acid ABC transporter permease</fullName>
    </submittedName>
</protein>
<feature type="transmembrane region" description="Helical" evidence="6">
    <location>
        <begin position="12"/>
        <end position="36"/>
    </location>
</feature>
<proteinExistence type="predicted"/>
<dbReference type="InterPro" id="IPR001851">
    <property type="entry name" value="ABC_transp_permease"/>
</dbReference>
<evidence type="ECO:0000256" key="4">
    <source>
        <dbReference type="ARBA" id="ARBA00022989"/>
    </source>
</evidence>
<evidence type="ECO:0000256" key="3">
    <source>
        <dbReference type="ARBA" id="ARBA00022692"/>
    </source>
</evidence>
<dbReference type="AlphaFoldDB" id="A0A926IRX7"/>
<keyword evidence="8" id="KW-1185">Reference proteome</keyword>
<dbReference type="PANTHER" id="PTHR30482:SF10">
    <property type="entry name" value="HIGH-AFFINITY BRANCHED-CHAIN AMINO ACID TRANSPORT PROTEIN BRAE"/>
    <property type="match status" value="1"/>
</dbReference>